<evidence type="ECO:0000256" key="8">
    <source>
        <dbReference type="ARBA" id="ARBA00022889"/>
    </source>
</evidence>
<dbReference type="GO" id="GO:0034332">
    <property type="term" value="P:adherens junction organization"/>
    <property type="evidence" value="ECO:0007669"/>
    <property type="project" value="TreeGrafter"/>
</dbReference>
<dbReference type="FunFam" id="2.60.40.60:FF:000123">
    <property type="entry name" value="Protocadherin beta 4"/>
    <property type="match status" value="1"/>
</dbReference>
<proteinExistence type="predicted"/>
<dbReference type="GO" id="GO:0007043">
    <property type="term" value="P:cell-cell junction assembly"/>
    <property type="evidence" value="ECO:0007669"/>
    <property type="project" value="TreeGrafter"/>
</dbReference>
<dbReference type="GO" id="GO:0005509">
    <property type="term" value="F:calcium ion binding"/>
    <property type="evidence" value="ECO:0007669"/>
    <property type="project" value="UniProtKB-UniRule"/>
</dbReference>
<dbReference type="InterPro" id="IPR002126">
    <property type="entry name" value="Cadherin-like_dom"/>
</dbReference>
<accession>A0A671QMD4</accession>
<evidence type="ECO:0000256" key="4">
    <source>
        <dbReference type="ARBA" id="ARBA00022723"/>
    </source>
</evidence>
<keyword evidence="3 16" id="KW-0812">Transmembrane</keyword>
<evidence type="ECO:0000256" key="13">
    <source>
        <dbReference type="ARBA" id="ARBA00069626"/>
    </source>
</evidence>
<feature type="region of interest" description="Disordered" evidence="17">
    <location>
        <begin position="744"/>
        <end position="764"/>
    </location>
</feature>
<dbReference type="InterPro" id="IPR000233">
    <property type="entry name" value="Cadherin_Y-type_LIR"/>
</dbReference>
<keyword evidence="2" id="KW-1003">Cell membrane</keyword>
<keyword evidence="9 18" id="KW-1133">Transmembrane helix</keyword>
<evidence type="ECO:0000256" key="18">
    <source>
        <dbReference type="SAM" id="Phobius"/>
    </source>
</evidence>
<dbReference type="Proteomes" id="UP000472260">
    <property type="component" value="Unassembled WGS sequence"/>
</dbReference>
<evidence type="ECO:0000313" key="20">
    <source>
        <dbReference type="Ensembl" id="ENSSANP00000071271.1"/>
    </source>
</evidence>
<dbReference type="FunFam" id="2.60.40.60:FF:000009">
    <property type="entry name" value="Cadherin 24"/>
    <property type="match status" value="1"/>
</dbReference>
<dbReference type="GO" id="GO:0000902">
    <property type="term" value="P:cell morphogenesis"/>
    <property type="evidence" value="ECO:0007669"/>
    <property type="project" value="TreeGrafter"/>
</dbReference>
<keyword evidence="8 16" id="KW-0130">Cell adhesion</keyword>
<comment type="function">
    <text evidence="12">Cadherins are calcium-dependent cell adhesion proteins. They preferentially interact with themselves in a homophilic manner in connecting cells; cadherins may thus contribute to the sorting of heterogeneous cell types. PB-cadherins may have a role in the morphological organization of pituitary gland and brain tissues.</text>
</comment>
<keyword evidence="6" id="KW-0677">Repeat</keyword>
<keyword evidence="5" id="KW-0732">Signal</keyword>
<dbReference type="FunFam" id="2.60.40.60:FF:000373">
    <property type="entry name" value="Ventral neural cadherin"/>
    <property type="match status" value="1"/>
</dbReference>
<dbReference type="GO" id="GO:0008013">
    <property type="term" value="F:beta-catenin binding"/>
    <property type="evidence" value="ECO:0007669"/>
    <property type="project" value="TreeGrafter"/>
</dbReference>
<dbReference type="GO" id="GO:0016339">
    <property type="term" value="P:calcium-dependent cell-cell adhesion via plasma membrane cell adhesion molecules"/>
    <property type="evidence" value="ECO:0007669"/>
    <property type="project" value="TreeGrafter"/>
</dbReference>
<dbReference type="GO" id="GO:0045296">
    <property type="term" value="F:cadherin binding"/>
    <property type="evidence" value="ECO:0007669"/>
    <property type="project" value="TreeGrafter"/>
</dbReference>
<dbReference type="Pfam" id="PF01049">
    <property type="entry name" value="CADH_Y-type_LIR"/>
    <property type="match status" value="1"/>
</dbReference>
<feature type="domain" description="Cadherin" evidence="19">
    <location>
        <begin position="230"/>
        <end position="342"/>
    </location>
</feature>
<dbReference type="SMART" id="SM00112">
    <property type="entry name" value="CA"/>
    <property type="match status" value="5"/>
</dbReference>
<keyword evidence="4" id="KW-0479">Metal-binding</keyword>
<dbReference type="GO" id="GO:0044331">
    <property type="term" value="P:cell-cell adhesion mediated by cadherin"/>
    <property type="evidence" value="ECO:0007669"/>
    <property type="project" value="TreeGrafter"/>
</dbReference>
<dbReference type="PANTHER" id="PTHR24027">
    <property type="entry name" value="CADHERIN-23"/>
    <property type="match status" value="1"/>
</dbReference>
<evidence type="ECO:0000256" key="16">
    <source>
        <dbReference type="RuleBase" id="RU003318"/>
    </source>
</evidence>
<dbReference type="Pfam" id="PF00028">
    <property type="entry name" value="Cadherin"/>
    <property type="match status" value="4"/>
</dbReference>
<dbReference type="InterPro" id="IPR020894">
    <property type="entry name" value="Cadherin_CS"/>
</dbReference>
<dbReference type="PANTHER" id="PTHR24027:SF272">
    <property type="entry name" value="CADHERIN-24"/>
    <property type="match status" value="1"/>
</dbReference>
<evidence type="ECO:0000256" key="3">
    <source>
        <dbReference type="ARBA" id="ARBA00022692"/>
    </source>
</evidence>
<dbReference type="InterPro" id="IPR039808">
    <property type="entry name" value="Cadherin"/>
</dbReference>
<feature type="domain" description="Cadherin" evidence="19">
    <location>
        <begin position="343"/>
        <end position="489"/>
    </location>
</feature>
<keyword evidence="11" id="KW-0325">Glycoprotein</keyword>
<evidence type="ECO:0000256" key="9">
    <source>
        <dbReference type="ARBA" id="ARBA00022989"/>
    </source>
</evidence>
<evidence type="ECO:0000259" key="19">
    <source>
        <dbReference type="PROSITE" id="PS50268"/>
    </source>
</evidence>
<dbReference type="GO" id="GO:0005912">
    <property type="term" value="C:adherens junction"/>
    <property type="evidence" value="ECO:0007669"/>
    <property type="project" value="TreeGrafter"/>
</dbReference>
<evidence type="ECO:0000256" key="11">
    <source>
        <dbReference type="ARBA" id="ARBA00023180"/>
    </source>
</evidence>
<dbReference type="PRINTS" id="PR00205">
    <property type="entry name" value="CADHERIN"/>
</dbReference>
<dbReference type="FunFam" id="2.60.40.60:FF:000008">
    <property type="entry name" value="Cadherin 24"/>
    <property type="match status" value="1"/>
</dbReference>
<evidence type="ECO:0000256" key="2">
    <source>
        <dbReference type="ARBA" id="ARBA00022475"/>
    </source>
</evidence>
<evidence type="ECO:0000256" key="6">
    <source>
        <dbReference type="ARBA" id="ARBA00022737"/>
    </source>
</evidence>
<keyword evidence="21" id="KW-1185">Reference proteome</keyword>
<evidence type="ECO:0000256" key="7">
    <source>
        <dbReference type="ARBA" id="ARBA00022837"/>
    </source>
</evidence>
<comment type="subcellular location">
    <subcellularLocation>
        <location evidence="1 16">Cell membrane</location>
        <topology evidence="1 16">Single-pass type I membrane protein</topology>
    </subcellularLocation>
</comment>
<dbReference type="GO" id="GO:0007156">
    <property type="term" value="P:homophilic cell adhesion via plasma membrane adhesion molecules"/>
    <property type="evidence" value="ECO:0007669"/>
    <property type="project" value="InterPro"/>
</dbReference>
<keyword evidence="10 18" id="KW-0472">Membrane</keyword>
<dbReference type="GO" id="GO:0002009">
    <property type="term" value="P:morphogenesis of an epithelium"/>
    <property type="evidence" value="ECO:0007669"/>
    <property type="project" value="UniProtKB-ARBA"/>
</dbReference>
<dbReference type="Ensembl" id="ENSSANT00000075779.1">
    <property type="protein sequence ID" value="ENSSANP00000071271.1"/>
    <property type="gene ID" value="ENSSANG00000035584.1"/>
</dbReference>
<feature type="domain" description="Cadherin" evidence="19">
    <location>
        <begin position="40"/>
        <end position="120"/>
    </location>
</feature>
<evidence type="ECO:0000256" key="10">
    <source>
        <dbReference type="ARBA" id="ARBA00023136"/>
    </source>
</evidence>
<dbReference type="GO" id="GO:0016477">
    <property type="term" value="P:cell migration"/>
    <property type="evidence" value="ECO:0007669"/>
    <property type="project" value="TreeGrafter"/>
</dbReference>
<evidence type="ECO:0000256" key="15">
    <source>
        <dbReference type="PROSITE-ProRule" id="PRU00043"/>
    </source>
</evidence>
<protein>
    <recommendedName>
        <fullName evidence="13">Cadherin-22</fullName>
    </recommendedName>
    <alternativeName>
        <fullName evidence="14">Pituitary and brain cadherin</fullName>
    </alternativeName>
</protein>
<dbReference type="FunFam" id="2.60.40.60:FF:000200">
    <property type="entry name" value="Cadherin 24, type 2b"/>
    <property type="match status" value="1"/>
</dbReference>
<dbReference type="SUPFAM" id="SSF49313">
    <property type="entry name" value="Cadherin-like"/>
    <property type="match status" value="5"/>
</dbReference>
<evidence type="ECO:0000256" key="5">
    <source>
        <dbReference type="ARBA" id="ARBA00022729"/>
    </source>
</evidence>
<evidence type="ECO:0000256" key="1">
    <source>
        <dbReference type="ARBA" id="ARBA00004251"/>
    </source>
</evidence>
<evidence type="ECO:0000313" key="21">
    <source>
        <dbReference type="Proteomes" id="UP000472260"/>
    </source>
</evidence>
<sequence>SKYSREISRSRRRRSWIWNQFFVIEEYAGPEPVLIGRLHTDMDRGDGRTKYVLRGEGAGSVFVIDEKTGNIHVTKPLDREEKDEYRLIATATDSQTERALEPSSQFIIRVQDINDNPPVFEEGPYSATVPEMANIGTSIIQVTASDADDPTYGNSARLVYTLVQGQPHFSVDAQTGILRTAVPDLDREVQDQYLVVLLAKDMGGHLGGLSGTTTVTVRLTDVNDNPPHFVQSSWLFSVSELALPGAEVGRISATDADLGDNAKLEYTILDGESGDTFNITGRGRDGVMSVCSQLDYESRSSYSFSMEVLNPIVDPRFLRRGPFKDRASIRVAVLDADEPPRFSRTRYRMDVSENCPPACTVGRVSAVDPDTGLTNNIRFSIDPQSDPEALFRITPDTGLITTVTELDREHEQWHNITIIATQREYSSGEHVRLMPQFARLCTQYNVTLKTVICHATPQRVSKVAYNPSQVSRVVVAVETLDLNDNAPELDRQYTTAMCDSASKGQVVQVLRAIDRDEGGNDSTVHFNIPPDSNIALNFSIRESHTASLVLASPLQTLSRFASSSLTLYVPLVLRDGVSGLTSTGTVTVSVCPCLRGGTVCLPQHSSLPSPGLSTAALLAILACVATLLAVSALSLSLRRQKRDALSPLEEDDVRENIITYDDEGGGEADTAAFDITALQSAPHNAPGRHSSRSSLSRSRSGAGPAESNHPGVADFLRLRLAQVTFDPSQPPYDSVQVYGLEGTGSRAGSLSSLDSEGGKDAEKEVWGSGLEDWGPQFQKLPAFNIP</sequence>
<dbReference type="Gene3D" id="4.10.900.10">
    <property type="entry name" value="TCF3-CBD (Catenin binding domain)"/>
    <property type="match status" value="1"/>
</dbReference>
<reference evidence="20" key="1">
    <citation type="submission" date="2025-08" db="UniProtKB">
        <authorList>
            <consortium name="Ensembl"/>
        </authorList>
    </citation>
    <scope>IDENTIFICATION</scope>
</reference>
<feature type="domain" description="Cadherin" evidence="19">
    <location>
        <begin position="489"/>
        <end position="604"/>
    </location>
</feature>
<dbReference type="GO" id="GO:0016342">
    <property type="term" value="C:catenin complex"/>
    <property type="evidence" value="ECO:0007669"/>
    <property type="project" value="TreeGrafter"/>
</dbReference>
<dbReference type="Gene3D" id="2.60.40.60">
    <property type="entry name" value="Cadherins"/>
    <property type="match status" value="5"/>
</dbReference>
<dbReference type="FunFam" id="4.10.900.10:FF:000007">
    <property type="entry name" value="Cadherin 22"/>
    <property type="match status" value="1"/>
</dbReference>
<evidence type="ECO:0000256" key="12">
    <source>
        <dbReference type="ARBA" id="ARBA00057645"/>
    </source>
</evidence>
<dbReference type="PROSITE" id="PS00232">
    <property type="entry name" value="CADHERIN_1"/>
    <property type="match status" value="1"/>
</dbReference>
<feature type="transmembrane region" description="Helical" evidence="18">
    <location>
        <begin position="615"/>
        <end position="637"/>
    </location>
</feature>
<dbReference type="PROSITE" id="PS50268">
    <property type="entry name" value="CADHERIN_2"/>
    <property type="match status" value="5"/>
</dbReference>
<name>A0A671QMD4_9TELE</name>
<evidence type="ECO:0000256" key="17">
    <source>
        <dbReference type="SAM" id="MobiDB-lite"/>
    </source>
</evidence>
<feature type="region of interest" description="Disordered" evidence="17">
    <location>
        <begin position="681"/>
        <end position="710"/>
    </location>
</feature>
<dbReference type="InterPro" id="IPR027397">
    <property type="entry name" value="Catenin-bd_sf"/>
</dbReference>
<dbReference type="AlphaFoldDB" id="A0A671QMD4"/>
<dbReference type="InterPro" id="IPR015919">
    <property type="entry name" value="Cadherin-like_sf"/>
</dbReference>
<feature type="domain" description="Cadherin" evidence="19">
    <location>
        <begin position="121"/>
        <end position="229"/>
    </location>
</feature>
<evidence type="ECO:0000256" key="14">
    <source>
        <dbReference type="ARBA" id="ARBA00077373"/>
    </source>
</evidence>
<dbReference type="CDD" id="cd11304">
    <property type="entry name" value="Cadherin_repeat"/>
    <property type="match status" value="5"/>
</dbReference>
<organism evidence="20 21">
    <name type="scientific">Sinocyclocheilus anshuiensis</name>
    <dbReference type="NCBI Taxonomy" id="1608454"/>
    <lineage>
        <taxon>Eukaryota</taxon>
        <taxon>Metazoa</taxon>
        <taxon>Chordata</taxon>
        <taxon>Craniata</taxon>
        <taxon>Vertebrata</taxon>
        <taxon>Euteleostomi</taxon>
        <taxon>Actinopterygii</taxon>
        <taxon>Neopterygii</taxon>
        <taxon>Teleostei</taxon>
        <taxon>Ostariophysi</taxon>
        <taxon>Cypriniformes</taxon>
        <taxon>Cyprinidae</taxon>
        <taxon>Cyprininae</taxon>
        <taxon>Sinocyclocheilus</taxon>
    </lineage>
</organism>
<keyword evidence="7 15" id="KW-0106">Calcium</keyword>
<reference evidence="20" key="2">
    <citation type="submission" date="2025-09" db="UniProtKB">
        <authorList>
            <consortium name="Ensembl"/>
        </authorList>
    </citation>
    <scope>IDENTIFICATION</scope>
</reference>